<reference evidence="2" key="2">
    <citation type="submission" date="2009-11" db="EMBL/GenBank/DDBJ databases">
        <title>The Genome Sequence of Allomyces macrogynus strain ATCC 38327.</title>
        <authorList>
            <consortium name="The Broad Institute Genome Sequencing Platform"/>
            <person name="Russ C."/>
            <person name="Cuomo C."/>
            <person name="Shea T."/>
            <person name="Young S.K."/>
            <person name="Zeng Q."/>
            <person name="Koehrsen M."/>
            <person name="Haas B."/>
            <person name="Borodovsky M."/>
            <person name="Guigo R."/>
            <person name="Alvarado L."/>
            <person name="Berlin A."/>
            <person name="Borenstein D."/>
            <person name="Chen Z."/>
            <person name="Engels R."/>
            <person name="Freedman E."/>
            <person name="Gellesch M."/>
            <person name="Goldberg J."/>
            <person name="Griggs A."/>
            <person name="Gujja S."/>
            <person name="Heiman D."/>
            <person name="Hepburn T."/>
            <person name="Howarth C."/>
            <person name="Jen D."/>
            <person name="Larson L."/>
            <person name="Lewis B."/>
            <person name="Mehta T."/>
            <person name="Park D."/>
            <person name="Pearson M."/>
            <person name="Roberts A."/>
            <person name="Saif S."/>
            <person name="Shenoy N."/>
            <person name="Sisk P."/>
            <person name="Stolte C."/>
            <person name="Sykes S."/>
            <person name="Walk T."/>
            <person name="White J."/>
            <person name="Yandava C."/>
            <person name="Burger G."/>
            <person name="Gray M.W."/>
            <person name="Holland P.W.H."/>
            <person name="King N."/>
            <person name="Lang F.B.F."/>
            <person name="Roger A.J."/>
            <person name="Ruiz-Trillo I."/>
            <person name="Lander E."/>
            <person name="Nusbaum C."/>
        </authorList>
    </citation>
    <scope>NUCLEOTIDE SEQUENCE [LARGE SCALE GENOMIC DNA]</scope>
    <source>
        <strain evidence="2">ATCC 38327</strain>
    </source>
</reference>
<keyword evidence="2" id="KW-1185">Reference proteome</keyword>
<sequence length="230" mass="23302">MLAIPTRRATTAPTSGPRFFATGIAPLDALLGDGFAHHAVTEPSGASDDVSILSLDPFVPPLAALVLAWSLVPLAPFPDPADVFMQALFLATISSTTSFSVLPTLPHGLSTSVPIAPHAWPLSAVHQLLALISSSSTTTTTTAAVRAIRAVTATLLPPTVDDLVHWCTTISPSSPVLTPLIRVAASANDVVTACAARPSAAAWVAASLMPTVAVPEGPVHAAVNAACGGS</sequence>
<organism evidence="1 2">
    <name type="scientific">Allomyces macrogynus (strain ATCC 38327)</name>
    <name type="common">Allomyces javanicus var. macrogynus</name>
    <dbReference type="NCBI Taxonomy" id="578462"/>
    <lineage>
        <taxon>Eukaryota</taxon>
        <taxon>Fungi</taxon>
        <taxon>Fungi incertae sedis</taxon>
        <taxon>Blastocladiomycota</taxon>
        <taxon>Blastocladiomycetes</taxon>
        <taxon>Blastocladiales</taxon>
        <taxon>Blastocladiaceae</taxon>
        <taxon>Allomyces</taxon>
    </lineage>
</organism>
<evidence type="ECO:0000313" key="2">
    <source>
        <dbReference type="Proteomes" id="UP000054350"/>
    </source>
</evidence>
<dbReference type="EMBL" id="GG745342">
    <property type="protein sequence ID" value="KNE63277.1"/>
    <property type="molecule type" value="Genomic_DNA"/>
</dbReference>
<gene>
    <name evidence="1" type="ORF">AMAG_18981</name>
</gene>
<dbReference type="VEuPathDB" id="FungiDB:AMAG_18981"/>
<name>A0A0L0SL85_ALLM3</name>
<reference evidence="1 2" key="1">
    <citation type="submission" date="2009-11" db="EMBL/GenBank/DDBJ databases">
        <title>Annotation of Allomyces macrogynus ATCC 38327.</title>
        <authorList>
            <consortium name="The Broad Institute Genome Sequencing Platform"/>
            <person name="Russ C."/>
            <person name="Cuomo C."/>
            <person name="Burger G."/>
            <person name="Gray M.W."/>
            <person name="Holland P.W.H."/>
            <person name="King N."/>
            <person name="Lang F.B.F."/>
            <person name="Roger A.J."/>
            <person name="Ruiz-Trillo I."/>
            <person name="Young S.K."/>
            <person name="Zeng Q."/>
            <person name="Gargeya S."/>
            <person name="Fitzgerald M."/>
            <person name="Haas B."/>
            <person name="Abouelleil A."/>
            <person name="Alvarado L."/>
            <person name="Arachchi H.M."/>
            <person name="Berlin A."/>
            <person name="Chapman S.B."/>
            <person name="Gearin G."/>
            <person name="Goldberg J."/>
            <person name="Griggs A."/>
            <person name="Gujja S."/>
            <person name="Hansen M."/>
            <person name="Heiman D."/>
            <person name="Howarth C."/>
            <person name="Larimer J."/>
            <person name="Lui A."/>
            <person name="MacDonald P.J.P."/>
            <person name="McCowen C."/>
            <person name="Montmayeur A."/>
            <person name="Murphy C."/>
            <person name="Neiman D."/>
            <person name="Pearson M."/>
            <person name="Priest M."/>
            <person name="Roberts A."/>
            <person name="Saif S."/>
            <person name="Shea T."/>
            <person name="Sisk P."/>
            <person name="Stolte C."/>
            <person name="Sykes S."/>
            <person name="Wortman J."/>
            <person name="Nusbaum C."/>
            <person name="Birren B."/>
        </authorList>
    </citation>
    <scope>NUCLEOTIDE SEQUENCE [LARGE SCALE GENOMIC DNA]</scope>
    <source>
        <strain evidence="1 2">ATCC 38327</strain>
    </source>
</reference>
<protein>
    <submittedName>
        <fullName evidence="1">Uncharacterized protein</fullName>
    </submittedName>
</protein>
<accession>A0A0L0SL85</accession>
<proteinExistence type="predicted"/>
<dbReference type="Proteomes" id="UP000054350">
    <property type="component" value="Unassembled WGS sequence"/>
</dbReference>
<evidence type="ECO:0000313" key="1">
    <source>
        <dbReference type="EMBL" id="KNE63277.1"/>
    </source>
</evidence>
<dbReference type="AlphaFoldDB" id="A0A0L0SL85"/>